<dbReference type="RefSeq" id="WP_378210548.1">
    <property type="nucleotide sequence ID" value="NZ_JBHLZP010000406.1"/>
</dbReference>
<accession>A0ABV5YRG6</accession>
<sequence length="146" mass="14266">MATAVKEISSIAAKTVVGGGKSALSTGLTMPITSLIDQAFGKQAPGSAEKLKEMAGSAFAGSFAGLFGGSATSAAKALRALSSEGGPASGRLATLAAMLDGDSSHFSQVNSEIGQLIQNGTISPAQLLSAALGARLEAAAKKAVGE</sequence>
<proteinExistence type="predicted"/>
<evidence type="ECO:0000313" key="2">
    <source>
        <dbReference type="Proteomes" id="UP001589627"/>
    </source>
</evidence>
<dbReference type="EMBL" id="JBHLZP010000406">
    <property type="protein sequence ID" value="MFB9837671.1"/>
    <property type="molecule type" value="Genomic_DNA"/>
</dbReference>
<name>A0ABV5YRG6_9ACTN</name>
<reference evidence="1 2" key="1">
    <citation type="submission" date="2024-09" db="EMBL/GenBank/DDBJ databases">
        <authorList>
            <person name="Sun Q."/>
            <person name="Mori K."/>
        </authorList>
    </citation>
    <scope>NUCLEOTIDE SEQUENCE [LARGE SCALE GENOMIC DNA]</scope>
    <source>
        <strain evidence="1 2">TBRC 0563</strain>
    </source>
</reference>
<evidence type="ECO:0000313" key="1">
    <source>
        <dbReference type="EMBL" id="MFB9837671.1"/>
    </source>
</evidence>
<dbReference type="Proteomes" id="UP001589627">
    <property type="component" value="Unassembled WGS sequence"/>
</dbReference>
<protein>
    <recommendedName>
        <fullName evidence="3">DUF937 domain-containing protein</fullName>
    </recommendedName>
</protein>
<gene>
    <name evidence="1" type="ORF">ACFFNX_36470</name>
</gene>
<comment type="caution">
    <text evidence="1">The sequence shown here is derived from an EMBL/GenBank/DDBJ whole genome shotgun (WGS) entry which is preliminary data.</text>
</comment>
<keyword evidence="2" id="KW-1185">Reference proteome</keyword>
<evidence type="ECO:0008006" key="3">
    <source>
        <dbReference type="Google" id="ProtNLM"/>
    </source>
</evidence>
<organism evidence="1 2">
    <name type="scientific">Actinoallomurus acaciae</name>
    <dbReference type="NCBI Taxonomy" id="502577"/>
    <lineage>
        <taxon>Bacteria</taxon>
        <taxon>Bacillati</taxon>
        <taxon>Actinomycetota</taxon>
        <taxon>Actinomycetes</taxon>
        <taxon>Streptosporangiales</taxon>
        <taxon>Thermomonosporaceae</taxon>
        <taxon>Actinoallomurus</taxon>
    </lineage>
</organism>